<dbReference type="SMART" id="SM00220">
    <property type="entry name" value="S_TKc"/>
    <property type="match status" value="1"/>
</dbReference>
<dbReference type="STRING" id="42156.A0A3P6T1H7"/>
<dbReference type="OMA" id="RLNMTHE"/>
<keyword evidence="3 6" id="KW-0547">Nucleotide-binding</keyword>
<dbReference type="EMBL" id="UYRX01000174">
    <property type="protein sequence ID" value="VDK76413.1"/>
    <property type="molecule type" value="Genomic_DNA"/>
</dbReference>
<evidence type="ECO:0000256" key="3">
    <source>
        <dbReference type="ARBA" id="ARBA00022741"/>
    </source>
</evidence>
<dbReference type="InterPro" id="IPR050117">
    <property type="entry name" value="MAPK"/>
</dbReference>
<dbReference type="FunFam" id="1.10.510.10:FF:000040">
    <property type="entry name" value="Mitogen-activated protein kinase"/>
    <property type="match status" value="1"/>
</dbReference>
<evidence type="ECO:0000259" key="7">
    <source>
        <dbReference type="PROSITE" id="PS50011"/>
    </source>
</evidence>
<proteinExistence type="predicted"/>
<feature type="binding site" evidence="6">
    <location>
        <position position="212"/>
    </location>
    <ligand>
        <name>ATP</name>
        <dbReference type="ChEBI" id="CHEBI:30616"/>
    </ligand>
</feature>
<feature type="domain" description="Protein kinase" evidence="7">
    <location>
        <begin position="183"/>
        <end position="513"/>
    </location>
</feature>
<dbReference type="Pfam" id="PF00069">
    <property type="entry name" value="Pkinase"/>
    <property type="match status" value="1"/>
</dbReference>
<dbReference type="OrthoDB" id="192887at2759"/>
<evidence type="ECO:0000256" key="2">
    <source>
        <dbReference type="ARBA" id="ARBA00022679"/>
    </source>
</evidence>
<dbReference type="GO" id="GO:0005524">
    <property type="term" value="F:ATP binding"/>
    <property type="evidence" value="ECO:0007669"/>
    <property type="project" value="UniProtKB-UniRule"/>
</dbReference>
<dbReference type="InterPro" id="IPR008271">
    <property type="entry name" value="Ser/Thr_kinase_AS"/>
</dbReference>
<dbReference type="SUPFAM" id="SSF56112">
    <property type="entry name" value="Protein kinase-like (PK-like)"/>
    <property type="match status" value="1"/>
</dbReference>
<evidence type="ECO:0000313" key="9">
    <source>
        <dbReference type="Proteomes" id="UP000277928"/>
    </source>
</evidence>
<protein>
    <recommendedName>
        <fullName evidence="7">Protein kinase domain-containing protein</fullName>
    </recommendedName>
</protein>
<keyword evidence="9" id="KW-1185">Reference proteome</keyword>
<keyword evidence="4" id="KW-0418">Kinase</keyword>
<dbReference type="Proteomes" id="UP000277928">
    <property type="component" value="Unassembled WGS sequence"/>
</dbReference>
<dbReference type="GO" id="GO:0004674">
    <property type="term" value="F:protein serine/threonine kinase activity"/>
    <property type="evidence" value="ECO:0007669"/>
    <property type="project" value="UniProtKB-KW"/>
</dbReference>
<dbReference type="Gene3D" id="3.30.200.20">
    <property type="entry name" value="Phosphorylase Kinase, domain 1"/>
    <property type="match status" value="2"/>
</dbReference>
<keyword evidence="5 6" id="KW-0067">ATP-binding</keyword>
<dbReference type="Gene3D" id="1.10.510.10">
    <property type="entry name" value="Transferase(Phosphotransferase) domain 1"/>
    <property type="match status" value="1"/>
</dbReference>
<dbReference type="PROSITE" id="PS00107">
    <property type="entry name" value="PROTEIN_KINASE_ATP"/>
    <property type="match status" value="1"/>
</dbReference>
<evidence type="ECO:0000256" key="6">
    <source>
        <dbReference type="PROSITE-ProRule" id="PRU10141"/>
    </source>
</evidence>
<reference evidence="8 9" key="1">
    <citation type="submission" date="2018-08" db="EMBL/GenBank/DDBJ databases">
        <authorList>
            <person name="Laetsch R D."/>
            <person name="Stevens L."/>
            <person name="Kumar S."/>
            <person name="Blaxter L. M."/>
        </authorList>
    </citation>
    <scope>NUCLEOTIDE SEQUENCE [LARGE SCALE GENOMIC DNA]</scope>
</reference>
<organism evidence="8 9">
    <name type="scientific">Litomosoides sigmodontis</name>
    <name type="common">Filarial nematode worm</name>
    <dbReference type="NCBI Taxonomy" id="42156"/>
    <lineage>
        <taxon>Eukaryota</taxon>
        <taxon>Metazoa</taxon>
        <taxon>Ecdysozoa</taxon>
        <taxon>Nematoda</taxon>
        <taxon>Chromadorea</taxon>
        <taxon>Rhabditida</taxon>
        <taxon>Spirurina</taxon>
        <taxon>Spiruromorpha</taxon>
        <taxon>Filarioidea</taxon>
        <taxon>Onchocercidae</taxon>
        <taxon>Litomosoides</taxon>
    </lineage>
</organism>
<dbReference type="InterPro" id="IPR011009">
    <property type="entry name" value="Kinase-like_dom_sf"/>
</dbReference>
<dbReference type="FunFam" id="3.30.200.20:FF:000961">
    <property type="entry name" value="Mitogen-activated protein kinase"/>
    <property type="match status" value="1"/>
</dbReference>
<dbReference type="InterPro" id="IPR000719">
    <property type="entry name" value="Prot_kinase_dom"/>
</dbReference>
<evidence type="ECO:0000256" key="5">
    <source>
        <dbReference type="ARBA" id="ARBA00022840"/>
    </source>
</evidence>
<evidence type="ECO:0000313" key="8">
    <source>
        <dbReference type="EMBL" id="VDK76413.1"/>
    </source>
</evidence>
<dbReference type="InterPro" id="IPR017441">
    <property type="entry name" value="Protein_kinase_ATP_BS"/>
</dbReference>
<accession>A0A3P6T1H7</accession>
<dbReference type="AlphaFoldDB" id="A0A3P6T1H7"/>
<evidence type="ECO:0000256" key="1">
    <source>
        <dbReference type="ARBA" id="ARBA00022527"/>
    </source>
</evidence>
<evidence type="ECO:0000256" key="4">
    <source>
        <dbReference type="ARBA" id="ARBA00022777"/>
    </source>
</evidence>
<gene>
    <name evidence="8" type="ORF">NLS_LOCUS3284</name>
</gene>
<keyword evidence="1" id="KW-0723">Serine/threonine-protein kinase</keyword>
<dbReference type="PROSITE" id="PS00108">
    <property type="entry name" value="PROTEIN_KINASE_ST"/>
    <property type="match status" value="1"/>
</dbReference>
<keyword evidence="2" id="KW-0808">Transferase</keyword>
<name>A0A3P6T1H7_LITSI</name>
<sequence>MFWNSSSSGCSSATANSDHCSELSTVTSSSSTSSSSLSSICVGNIQVPLNGCQERRAYGTVRADTSLFTSTNRQIIKHTRNTSVVAGVLEEMALVSHHTGTGSIVAGPASMYAGAGAAGAAAALAKESRHGAALNGKTVTPKLLQNSCHNGHLSQPSVAHTSQAILTAVQPFYRPPTMEQYDAQPDRPIGYGAFGVVWSVTDPRSGKRVALKKMPNVFQNLASCKRVFREIRMLSSFRHDNNLHETSREDNFEHIRFWLTLVIITFSLFSMIFTDSKMSEKLKVLCMVDIIQPQNPHFFQELYVLTELMQSDLHKIIVSPQPLTTDHIKIFVYQILRGLKYLHSANILHRDIKPGNLLVNSNCILKICDFGLARMWDPHEQLAMTHEVVTQYYRSPELLMGARTYTGAIDVWSVGCIFAELLGRRILFQAHGPVEQLNMIVDLLGTPNEEEMKTACEGARKHILSSPFRQPNPQKIIQLTQGNDDAADLLTRLVTFDPEKRITVDAALSHRYLDEGRMRFHSCMCSCCYTTPSNVRIFSQVLDPVHEHPFDPRWEKELSRMSMFDLRDRIYRFVTERAPPFGVALTINPNSASYKTFTSSSVAQPSEFPPSPNAWDQ</sequence>
<dbReference type="PANTHER" id="PTHR24055">
    <property type="entry name" value="MITOGEN-ACTIVATED PROTEIN KINASE"/>
    <property type="match status" value="1"/>
</dbReference>
<dbReference type="PROSITE" id="PS50011">
    <property type="entry name" value="PROTEIN_KINASE_DOM"/>
    <property type="match status" value="1"/>
</dbReference>